<accession>A0A6J6XE33</accession>
<protein>
    <submittedName>
        <fullName evidence="1">Unannotated protein</fullName>
    </submittedName>
</protein>
<sequence>MFDPVQICQIFNEEGVAYVVVGGFASVVHGSSLPTQDIDVVPSRQQENLDRLGRALQRMNAMIRTGGDPVPASIDGPFLANMPVMLNLVTDLGDVDLTFAPSGGLGGFEEWSEHALSVEIAEGLSVRIASLDDIIHSKRAANRPKDLMALPYLESLKDQLRDS</sequence>
<dbReference type="SUPFAM" id="SSF81301">
    <property type="entry name" value="Nucleotidyltransferase"/>
    <property type="match status" value="1"/>
</dbReference>
<dbReference type="Gene3D" id="3.30.460.40">
    <property type="match status" value="1"/>
</dbReference>
<dbReference type="InterPro" id="IPR043519">
    <property type="entry name" value="NT_sf"/>
</dbReference>
<gene>
    <name evidence="1" type="ORF">UFOPK2925_01658</name>
</gene>
<organism evidence="1">
    <name type="scientific">freshwater metagenome</name>
    <dbReference type="NCBI Taxonomy" id="449393"/>
    <lineage>
        <taxon>unclassified sequences</taxon>
        <taxon>metagenomes</taxon>
        <taxon>ecological metagenomes</taxon>
    </lineage>
</organism>
<reference evidence="1" key="1">
    <citation type="submission" date="2020-05" db="EMBL/GenBank/DDBJ databases">
        <authorList>
            <person name="Chiriac C."/>
            <person name="Salcher M."/>
            <person name="Ghai R."/>
            <person name="Kavagutti S V."/>
        </authorList>
    </citation>
    <scope>NUCLEOTIDE SEQUENCE</scope>
</reference>
<proteinExistence type="predicted"/>
<dbReference type="EMBL" id="CAEZZU010000330">
    <property type="protein sequence ID" value="CAB4793854.1"/>
    <property type="molecule type" value="Genomic_DNA"/>
</dbReference>
<name>A0A6J6XE33_9ZZZZ</name>
<dbReference type="AlphaFoldDB" id="A0A6J6XE33"/>
<evidence type="ECO:0000313" key="1">
    <source>
        <dbReference type="EMBL" id="CAB4793854.1"/>
    </source>
</evidence>